<dbReference type="EMBL" id="LAZR01010449">
    <property type="protein sequence ID" value="KKM66882.1"/>
    <property type="molecule type" value="Genomic_DNA"/>
</dbReference>
<evidence type="ECO:0000256" key="2">
    <source>
        <dbReference type="SAM" id="MobiDB-lite"/>
    </source>
</evidence>
<comment type="caution">
    <text evidence="3">The sequence shown here is derived from an EMBL/GenBank/DDBJ whole genome shotgun (WGS) entry which is preliminary data.</text>
</comment>
<name>A0A0F9MCG4_9ZZZZ</name>
<keyword evidence="1" id="KW-0175">Coiled coil</keyword>
<accession>A0A0F9MCG4</accession>
<organism evidence="3">
    <name type="scientific">marine sediment metagenome</name>
    <dbReference type="NCBI Taxonomy" id="412755"/>
    <lineage>
        <taxon>unclassified sequences</taxon>
        <taxon>metagenomes</taxon>
        <taxon>ecological metagenomes</taxon>
    </lineage>
</organism>
<feature type="region of interest" description="Disordered" evidence="2">
    <location>
        <begin position="451"/>
        <end position="471"/>
    </location>
</feature>
<evidence type="ECO:0000313" key="3">
    <source>
        <dbReference type="EMBL" id="KKM66882.1"/>
    </source>
</evidence>
<sequence>MVGTGVPINTPERIFTAPVIPPHNKNQPRTVAEASSTALMTLKQIQGVISGFGLNYKSDFKKHYTPSDDLDGAPTGQDRGRAWHALQDYEMLMDKRVGWGSKITRGLSAKAVRNEIEFVDIRTEKVVKNETTGDINQWMLRTNFKNEFENELAYERGYGTGFLVFYWNKKDDFRKPPPSTPPNSFDAFPPIILYPQNLTDTGKLDYDKEVWSMGGGLFNHTQIHRDRVHVLCTREVPYDWLGRSVFDPIWLSAMAYLNVLQGIVKGIAKWGTVIPVFRMQDEHPERKKYLEYLELVETFRQNYTFILAQGESVEFAESKLGQGIDKFAEFIKEDIASGVEVSMNGLWGRSESGGIGDGGSLTAERSDNQTIANIQHDISYALWKIFQRWFDVENLRPTFKLEFAKTEEEKLGLEGAETQNDMLKVQLDIMKMQKKALKEQMDADLHLQENDPLVGQNSAGGGGNEKPKKKDFTLRSMRTELKHLTFNTTINIKQKKGDKY</sequence>
<dbReference type="Pfam" id="PF06074">
    <property type="entry name" value="Portal_Mu"/>
    <property type="match status" value="1"/>
</dbReference>
<proteinExistence type="predicted"/>
<protein>
    <submittedName>
        <fullName evidence="3">Uncharacterized protein</fullName>
    </submittedName>
</protein>
<reference evidence="3" key="1">
    <citation type="journal article" date="2015" name="Nature">
        <title>Complex archaea that bridge the gap between prokaryotes and eukaryotes.</title>
        <authorList>
            <person name="Spang A."/>
            <person name="Saw J.H."/>
            <person name="Jorgensen S.L."/>
            <person name="Zaremba-Niedzwiedzka K."/>
            <person name="Martijn J."/>
            <person name="Lind A.E."/>
            <person name="van Eijk R."/>
            <person name="Schleper C."/>
            <person name="Guy L."/>
            <person name="Ettema T.J."/>
        </authorList>
    </citation>
    <scope>NUCLEOTIDE SEQUENCE</scope>
</reference>
<evidence type="ECO:0000256" key="1">
    <source>
        <dbReference type="SAM" id="Coils"/>
    </source>
</evidence>
<gene>
    <name evidence="3" type="ORF">LCGC14_1476730</name>
</gene>
<dbReference type="InterPro" id="IPR009279">
    <property type="entry name" value="Portal_Mu"/>
</dbReference>
<feature type="coiled-coil region" evidence="1">
    <location>
        <begin position="413"/>
        <end position="440"/>
    </location>
</feature>
<dbReference type="AlphaFoldDB" id="A0A0F9MCG4"/>